<evidence type="ECO:0000259" key="16">
    <source>
        <dbReference type="PROSITE" id="PS51096"/>
    </source>
</evidence>
<dbReference type="InterPro" id="IPR050499">
    <property type="entry name" value="PEP-utilizing_PTS_enzyme"/>
</dbReference>
<evidence type="ECO:0000256" key="13">
    <source>
        <dbReference type="ARBA" id="ARBA00022777"/>
    </source>
</evidence>
<keyword evidence="7" id="KW-0813">Transport</keyword>
<dbReference type="InterPro" id="IPR036637">
    <property type="entry name" value="Phosphohistidine_dom_sf"/>
</dbReference>
<dbReference type="InterPro" id="IPR008731">
    <property type="entry name" value="PTS_EIN"/>
</dbReference>
<evidence type="ECO:0000313" key="18">
    <source>
        <dbReference type="EMBL" id="OKL44727.1"/>
    </source>
</evidence>
<evidence type="ECO:0000256" key="6">
    <source>
        <dbReference type="ARBA" id="ARBA00007837"/>
    </source>
</evidence>
<dbReference type="Gene3D" id="3.40.50.510">
    <property type="entry name" value="Phosphotransferase system, mannose-type IIA component"/>
    <property type="match status" value="1"/>
</dbReference>
<comment type="catalytic activity">
    <reaction evidence="1">
        <text>L-histidyl-[protein] + phosphoenolpyruvate = N(pros)-phospho-L-histidyl-[protein] + pyruvate</text>
        <dbReference type="Rhea" id="RHEA:23880"/>
        <dbReference type="Rhea" id="RHEA-COMP:9745"/>
        <dbReference type="Rhea" id="RHEA-COMP:9746"/>
        <dbReference type="ChEBI" id="CHEBI:15361"/>
        <dbReference type="ChEBI" id="CHEBI:29979"/>
        <dbReference type="ChEBI" id="CHEBI:58702"/>
        <dbReference type="ChEBI" id="CHEBI:64837"/>
        <dbReference type="EC" id="2.7.3.9"/>
    </reaction>
</comment>
<dbReference type="SUPFAM" id="SSF55594">
    <property type="entry name" value="HPr-like"/>
    <property type="match status" value="1"/>
</dbReference>
<dbReference type="EMBL" id="LVVZ01000012">
    <property type="protein sequence ID" value="OKL44727.1"/>
    <property type="molecule type" value="Genomic_DNA"/>
</dbReference>
<dbReference type="InterPro" id="IPR001020">
    <property type="entry name" value="PTS_HPr_His_P_site"/>
</dbReference>
<dbReference type="PANTHER" id="PTHR46244:SF6">
    <property type="entry name" value="PHOSPHOENOLPYRUVATE-PROTEIN PHOSPHOTRANSFERASE"/>
    <property type="match status" value="1"/>
</dbReference>
<dbReference type="Gene3D" id="3.20.20.60">
    <property type="entry name" value="Phosphoenolpyruvate-binding domains"/>
    <property type="match status" value="1"/>
</dbReference>
<dbReference type="Proteomes" id="UP000185783">
    <property type="component" value="Unassembled WGS sequence"/>
</dbReference>
<comment type="function">
    <text evidence="4">Component of the dihydroxyacetone kinase complex, which is responsible for the phosphoenolpyruvate (PEP)-dependent phosphorylation of dihydroxyacetone. DhaM serves as the phosphoryl donor. Is phosphorylated by phosphoenolpyruvate in an EI- and HPr-dependent reaction, and a phosphorelay system on histidine residues finally leads to phosphoryl transfer to DhaL and dihydroxyacetone.</text>
</comment>
<dbReference type="RefSeq" id="WP_028482365.1">
    <property type="nucleotide sequence ID" value="NZ_LVVZ01000012.1"/>
</dbReference>
<dbReference type="NCBIfam" id="TIGR02364">
    <property type="entry name" value="dha_pts"/>
    <property type="match status" value="1"/>
</dbReference>
<dbReference type="NCBIfam" id="TIGR01003">
    <property type="entry name" value="PTS_HPr_family"/>
    <property type="match status" value="1"/>
</dbReference>
<dbReference type="GO" id="GO:0008965">
    <property type="term" value="F:phosphoenolpyruvate-protein phosphotransferase activity"/>
    <property type="evidence" value="ECO:0007669"/>
    <property type="project" value="UniProtKB-EC"/>
</dbReference>
<dbReference type="PROSITE" id="PS51096">
    <property type="entry name" value="PTS_EIIA_TYPE_4"/>
    <property type="match status" value="1"/>
</dbReference>
<comment type="cofactor">
    <cofactor evidence="3">
        <name>Mg(2+)</name>
        <dbReference type="ChEBI" id="CHEBI:18420"/>
    </cofactor>
</comment>
<reference evidence="18 19" key="1">
    <citation type="submission" date="2016-03" db="EMBL/GenBank/DDBJ databases">
        <title>Genome sequence of Nesiotobacter sp. nov., a moderately halophilic alphaproteobacterium isolated from the Yellow Sea, China.</title>
        <authorList>
            <person name="Zhang G."/>
            <person name="Zhang R."/>
        </authorList>
    </citation>
    <scope>NUCLEOTIDE SEQUENCE [LARGE SCALE GENOMIC DNA]</scope>
    <source>
        <strain evidence="18 19">WB1-6</strain>
    </source>
</reference>
<keyword evidence="14" id="KW-0460">Magnesium</keyword>
<dbReference type="Pfam" id="PF00381">
    <property type="entry name" value="PTS-HPr"/>
    <property type="match status" value="1"/>
</dbReference>
<feature type="domain" description="PTS EIIA type-4" evidence="16">
    <location>
        <begin position="1"/>
        <end position="134"/>
    </location>
</feature>
<gene>
    <name evidence="18" type="ORF">A3843_00035</name>
</gene>
<evidence type="ECO:0000256" key="14">
    <source>
        <dbReference type="ARBA" id="ARBA00022842"/>
    </source>
</evidence>
<dbReference type="Pfam" id="PF05524">
    <property type="entry name" value="PEP-utilisers_N"/>
    <property type="match status" value="1"/>
</dbReference>
<dbReference type="GO" id="GO:0016020">
    <property type="term" value="C:membrane"/>
    <property type="evidence" value="ECO:0007669"/>
    <property type="project" value="InterPro"/>
</dbReference>
<dbReference type="InterPro" id="IPR006318">
    <property type="entry name" value="PTS_EI-like"/>
</dbReference>
<evidence type="ECO:0000256" key="15">
    <source>
        <dbReference type="ARBA" id="ARBA00046577"/>
    </source>
</evidence>
<dbReference type="Gene3D" id="1.10.274.10">
    <property type="entry name" value="PtsI, HPr-binding domain"/>
    <property type="match status" value="1"/>
</dbReference>
<evidence type="ECO:0000256" key="9">
    <source>
        <dbReference type="ARBA" id="ARBA00022597"/>
    </source>
</evidence>
<dbReference type="SUPFAM" id="SSF51621">
    <property type="entry name" value="Phosphoenolpyruvate/pyruvate domain"/>
    <property type="match status" value="1"/>
</dbReference>
<protein>
    <submittedName>
        <fullName evidence="18">Phosphoenolpyruvate--protein phosphotransferase</fullName>
    </submittedName>
</protein>
<dbReference type="Pfam" id="PF02896">
    <property type="entry name" value="PEP-utilizers_C"/>
    <property type="match status" value="1"/>
</dbReference>
<dbReference type="Pfam" id="PF03610">
    <property type="entry name" value="EIIA-man"/>
    <property type="match status" value="1"/>
</dbReference>
<dbReference type="InterPro" id="IPR040442">
    <property type="entry name" value="Pyrv_kinase-like_dom_sf"/>
</dbReference>
<dbReference type="InterPro" id="IPR000032">
    <property type="entry name" value="HPr-like"/>
</dbReference>
<dbReference type="STRING" id="197461.A3843_00035"/>
<dbReference type="NCBIfam" id="TIGR01417">
    <property type="entry name" value="PTS_I_fam"/>
    <property type="match status" value="1"/>
</dbReference>
<dbReference type="GO" id="GO:0005737">
    <property type="term" value="C:cytoplasm"/>
    <property type="evidence" value="ECO:0007669"/>
    <property type="project" value="UniProtKB-SubCell"/>
</dbReference>
<dbReference type="AlphaFoldDB" id="A0A1U7JJ35"/>
<evidence type="ECO:0000256" key="2">
    <source>
        <dbReference type="ARBA" id="ARBA00001113"/>
    </source>
</evidence>
<dbReference type="SUPFAM" id="SSF47831">
    <property type="entry name" value="Enzyme I of the PEP:sugar phosphotransferase system HPr-binding (sub)domain"/>
    <property type="match status" value="1"/>
</dbReference>
<evidence type="ECO:0000256" key="8">
    <source>
        <dbReference type="ARBA" id="ARBA00022490"/>
    </source>
</evidence>
<evidence type="ECO:0000256" key="3">
    <source>
        <dbReference type="ARBA" id="ARBA00001946"/>
    </source>
</evidence>
<name>A0A1U7JJ35_9HYPH</name>
<dbReference type="Pfam" id="PF00391">
    <property type="entry name" value="PEP-utilizers"/>
    <property type="match status" value="1"/>
</dbReference>
<dbReference type="InterPro" id="IPR012844">
    <property type="entry name" value="DhaM_N"/>
</dbReference>
<dbReference type="CDD" id="cd00367">
    <property type="entry name" value="PTS-HPr_like"/>
    <property type="match status" value="1"/>
</dbReference>
<dbReference type="InterPro" id="IPR036618">
    <property type="entry name" value="PtsI_HPr-bd_sf"/>
</dbReference>
<dbReference type="PROSITE" id="PS00742">
    <property type="entry name" value="PEP_ENZYMES_2"/>
    <property type="match status" value="1"/>
</dbReference>
<feature type="domain" description="HPr" evidence="17">
    <location>
        <begin position="153"/>
        <end position="240"/>
    </location>
</feature>
<evidence type="ECO:0000256" key="12">
    <source>
        <dbReference type="ARBA" id="ARBA00022723"/>
    </source>
</evidence>
<keyword evidence="12" id="KW-0479">Metal-binding</keyword>
<dbReference type="PROSITE" id="PS51350">
    <property type="entry name" value="PTS_HPR_DOM"/>
    <property type="match status" value="1"/>
</dbReference>
<dbReference type="InterPro" id="IPR036662">
    <property type="entry name" value="PTS_EIIA_man-typ_sf"/>
</dbReference>
<comment type="catalytic activity">
    <reaction evidence="2">
        <text>dihydroxyacetone + phosphoenolpyruvate = dihydroxyacetone phosphate + pyruvate</text>
        <dbReference type="Rhea" id="RHEA:18381"/>
        <dbReference type="ChEBI" id="CHEBI:15361"/>
        <dbReference type="ChEBI" id="CHEBI:16016"/>
        <dbReference type="ChEBI" id="CHEBI:57642"/>
        <dbReference type="ChEBI" id="CHEBI:58702"/>
        <dbReference type="EC" id="2.7.1.121"/>
    </reaction>
</comment>
<dbReference type="GO" id="GO:0009401">
    <property type="term" value="P:phosphoenolpyruvate-dependent sugar phosphotransferase system"/>
    <property type="evidence" value="ECO:0007669"/>
    <property type="project" value="UniProtKB-KW"/>
</dbReference>
<keyword evidence="10 18" id="KW-0808">Transferase</keyword>
<dbReference type="PRINTS" id="PR00107">
    <property type="entry name" value="PHOSPHOCPHPR"/>
</dbReference>
<evidence type="ECO:0000256" key="5">
    <source>
        <dbReference type="ARBA" id="ARBA00004496"/>
    </source>
</evidence>
<accession>A0A1U7JJ35</accession>
<evidence type="ECO:0000256" key="10">
    <source>
        <dbReference type="ARBA" id="ARBA00022679"/>
    </source>
</evidence>
<dbReference type="Gene3D" id="3.50.30.10">
    <property type="entry name" value="Phosphohistidine domain"/>
    <property type="match status" value="1"/>
</dbReference>
<dbReference type="InterPro" id="IPR004701">
    <property type="entry name" value="PTS_EIIA_man-typ"/>
</dbReference>
<dbReference type="GO" id="GO:0047324">
    <property type="term" value="F:phosphoenolpyruvate-glycerone phosphotransferase activity"/>
    <property type="evidence" value="ECO:0007669"/>
    <property type="project" value="UniProtKB-EC"/>
</dbReference>
<comment type="subcellular location">
    <subcellularLocation>
        <location evidence="5">Cytoplasm</location>
    </subcellularLocation>
</comment>
<dbReference type="InterPro" id="IPR035895">
    <property type="entry name" value="HPr-like_sf"/>
</dbReference>
<sequence length="801" mass="83302">MVGIVVVSHSRQLADGVAELAEQMTQGKCPIAVAGGIDDPANPIGTDPVAVMSAIETVADDSGVLVLMDLGSALLSAEMALELIDPDLASKVELCAAPIVEGTMAATVAAASGLPLSAVKAEAMGALAAKLKHLGVEDEAAGPAASQAACSDALTFEWTVLNPHGLHARPAAAIVGALAGFEADLTLECKGERANAKSLNALAVLGVRKGDHIVLSAAGAQAQDAIAAFAALARDGFGEDVNAPVEAAETEEQTAPAPSAVEGAIVGVAASDGIVSAPAAFFTVKMPEVPARAFTSAGEETRRLSDTIATVAETMRAQSAAAKAAKDKAKAEIFAAHEAMLTDPDLQPKLLAAVEGGAIAERAWMEVMTALKAQYEAAESAYMRERAMDVLDITRQVMLALTGEEDAGVDIAPNTILFAEDLSPSDTARLNKDTVLGICLQGGGKTSHSAIIARAMGIPAIVRATGCLSEVTPGQTVTLDGFEGLLWTAPSDEKAGELEARRTAWIKERDETLTRALEPAITLDGVHYPVQANIGGFADVEKALASGAEGVGLLRTEFLFQARAELPDEDSQYQEYKRIAAAFGDQPITIRTLDVGGDKPLASYPMAEEENPFLGHRGVRMCLSDPALFKTQIRALIRAASEQPNIQMMVPMIANVRELKAVKALVADCRTELGLPEEQAPMQVGIMIEVPSAVLDAEALAAEADFFSIGTNDLTQYVMAADRGNPQVAELVDYNEPAVLTAIRMTCEAGKKAGIPVSMCGEMAGDTKVTETLLKAGLSKLSASPSLLPSLKAKLRTLSVA</sequence>
<evidence type="ECO:0000256" key="11">
    <source>
        <dbReference type="ARBA" id="ARBA00022683"/>
    </source>
</evidence>
<evidence type="ECO:0000259" key="17">
    <source>
        <dbReference type="PROSITE" id="PS51350"/>
    </source>
</evidence>
<dbReference type="GO" id="GO:0046872">
    <property type="term" value="F:metal ion binding"/>
    <property type="evidence" value="ECO:0007669"/>
    <property type="project" value="UniProtKB-KW"/>
</dbReference>
<dbReference type="InterPro" id="IPR023151">
    <property type="entry name" value="PEP_util_CS"/>
</dbReference>
<dbReference type="InterPro" id="IPR018274">
    <property type="entry name" value="PEP_util_AS"/>
</dbReference>
<proteinExistence type="inferred from homology"/>
<keyword evidence="13" id="KW-0418">Kinase</keyword>
<dbReference type="InterPro" id="IPR008279">
    <property type="entry name" value="PEP-util_enz_mobile_dom"/>
</dbReference>
<keyword evidence="18" id="KW-0670">Pyruvate</keyword>
<keyword evidence="19" id="KW-1185">Reference proteome</keyword>
<keyword evidence="9" id="KW-0762">Sugar transport</keyword>
<keyword evidence="11" id="KW-0598">Phosphotransferase system</keyword>
<dbReference type="InterPro" id="IPR015813">
    <property type="entry name" value="Pyrv/PenolPyrv_kinase-like_dom"/>
</dbReference>
<evidence type="ECO:0000256" key="4">
    <source>
        <dbReference type="ARBA" id="ARBA00002788"/>
    </source>
</evidence>
<comment type="subunit">
    <text evidence="15">Homodimer. The dihydroxyacetone kinase complex is composed of a homodimer of DhaM, a homodimer of DhaK and the subunit DhaL.</text>
</comment>
<comment type="caution">
    <text evidence="18">The sequence shown here is derived from an EMBL/GenBank/DDBJ whole genome shotgun (WGS) entry which is preliminary data.</text>
</comment>
<evidence type="ECO:0000313" key="19">
    <source>
        <dbReference type="Proteomes" id="UP000185783"/>
    </source>
</evidence>
<dbReference type="InterPro" id="IPR000121">
    <property type="entry name" value="PEP_util_C"/>
</dbReference>
<dbReference type="PRINTS" id="PR01736">
    <property type="entry name" value="PHPHTRNFRASE"/>
</dbReference>
<evidence type="ECO:0000256" key="1">
    <source>
        <dbReference type="ARBA" id="ARBA00000683"/>
    </source>
</evidence>
<organism evidence="18 19">
    <name type="scientific">Pseudovibrio exalbescens</name>
    <dbReference type="NCBI Taxonomy" id="197461"/>
    <lineage>
        <taxon>Bacteria</taxon>
        <taxon>Pseudomonadati</taxon>
        <taxon>Pseudomonadota</taxon>
        <taxon>Alphaproteobacteria</taxon>
        <taxon>Hyphomicrobiales</taxon>
        <taxon>Stappiaceae</taxon>
        <taxon>Pseudovibrio</taxon>
    </lineage>
</organism>
<dbReference type="SUPFAM" id="SSF53062">
    <property type="entry name" value="PTS system fructose IIA component-like"/>
    <property type="match status" value="1"/>
</dbReference>
<dbReference type="Gene3D" id="3.30.1340.10">
    <property type="entry name" value="HPr-like"/>
    <property type="match status" value="1"/>
</dbReference>
<comment type="similarity">
    <text evidence="6">Belongs to the PEP-utilizing enzyme family.</text>
</comment>
<evidence type="ECO:0000256" key="7">
    <source>
        <dbReference type="ARBA" id="ARBA00022448"/>
    </source>
</evidence>
<dbReference type="SUPFAM" id="SSF52009">
    <property type="entry name" value="Phosphohistidine domain"/>
    <property type="match status" value="1"/>
</dbReference>
<dbReference type="PROSITE" id="PS00370">
    <property type="entry name" value="PEP_ENZYMES_PHOS_SITE"/>
    <property type="match status" value="1"/>
</dbReference>
<dbReference type="PROSITE" id="PS00369">
    <property type="entry name" value="PTS_HPR_HIS"/>
    <property type="match status" value="1"/>
</dbReference>
<dbReference type="PANTHER" id="PTHR46244">
    <property type="entry name" value="PHOSPHOENOLPYRUVATE-PROTEIN PHOSPHOTRANSFERASE"/>
    <property type="match status" value="1"/>
</dbReference>
<keyword evidence="8" id="KW-0963">Cytoplasm</keyword>